<evidence type="ECO:0000313" key="1">
    <source>
        <dbReference type="EMBL" id="GFH28451.1"/>
    </source>
</evidence>
<evidence type="ECO:0000313" key="2">
    <source>
        <dbReference type="Proteomes" id="UP000485058"/>
    </source>
</evidence>
<dbReference type="Proteomes" id="UP000485058">
    <property type="component" value="Unassembled WGS sequence"/>
</dbReference>
<keyword evidence="2" id="KW-1185">Reference proteome</keyword>
<gene>
    <name evidence="1" type="ORF">HaLaN_26942</name>
</gene>
<dbReference type="EMBL" id="BLLF01003884">
    <property type="protein sequence ID" value="GFH28451.1"/>
    <property type="molecule type" value="Genomic_DNA"/>
</dbReference>
<name>A0A6A0A7J2_HAELA</name>
<dbReference type="AlphaFoldDB" id="A0A6A0A7J2"/>
<proteinExistence type="predicted"/>
<accession>A0A6A0A7J2</accession>
<sequence>MEVAGGEAIEGAEGAEAGCILVMEGVPAM</sequence>
<organism evidence="1 2">
    <name type="scientific">Haematococcus lacustris</name>
    <name type="common">Green alga</name>
    <name type="synonym">Haematococcus pluvialis</name>
    <dbReference type="NCBI Taxonomy" id="44745"/>
    <lineage>
        <taxon>Eukaryota</taxon>
        <taxon>Viridiplantae</taxon>
        <taxon>Chlorophyta</taxon>
        <taxon>core chlorophytes</taxon>
        <taxon>Chlorophyceae</taxon>
        <taxon>CS clade</taxon>
        <taxon>Chlamydomonadales</taxon>
        <taxon>Haematococcaceae</taxon>
        <taxon>Haematococcus</taxon>
    </lineage>
</organism>
<protein>
    <submittedName>
        <fullName evidence="1">Uncharacterized protein</fullName>
    </submittedName>
</protein>
<feature type="non-terminal residue" evidence="1">
    <location>
        <position position="1"/>
    </location>
</feature>
<comment type="caution">
    <text evidence="1">The sequence shown here is derived from an EMBL/GenBank/DDBJ whole genome shotgun (WGS) entry which is preliminary data.</text>
</comment>
<reference evidence="1 2" key="1">
    <citation type="submission" date="2020-02" db="EMBL/GenBank/DDBJ databases">
        <title>Draft genome sequence of Haematococcus lacustris strain NIES-144.</title>
        <authorList>
            <person name="Morimoto D."/>
            <person name="Nakagawa S."/>
            <person name="Yoshida T."/>
            <person name="Sawayama S."/>
        </authorList>
    </citation>
    <scope>NUCLEOTIDE SEQUENCE [LARGE SCALE GENOMIC DNA]</scope>
    <source>
        <strain evidence="1 2">NIES-144</strain>
    </source>
</reference>